<evidence type="ECO:0000256" key="2">
    <source>
        <dbReference type="SAM" id="Phobius"/>
    </source>
</evidence>
<feature type="transmembrane region" description="Helical" evidence="2">
    <location>
        <begin position="112"/>
        <end position="129"/>
    </location>
</feature>
<dbReference type="Pfam" id="PF00487">
    <property type="entry name" value="FA_desaturase"/>
    <property type="match status" value="1"/>
</dbReference>
<proteinExistence type="predicted"/>
<sequence>MPEQRRQQHRLPAPAIVWEPGIQRAMRDFSVQQAHQTLRGLFKPRLAVYWADFLCSYLVAVAAFWAVGPLGGLTVAGVAAFVVSVLAVFRCFAFIHEIAYFRAKRSFNRFRTGWNIIFGIPMLVPVFMYDCHGEHHNRRFYGTGEDAEYLPLARMSLWSSAQLLVLPLMLPLFGPYRFGVVTPVSWFVPRVRTCLYRNLFSLKIDLEYEGRLPKPEEKLNWRLQEAACLLWMGAVAALVATGTVSAGRVWQWCALFAAVAVLNSARLLAAHRYVGNEEEMSVVEQMMDTVNHPRNRPLAELWAPVGLRLHALHHLMPGLPYHNYLAAHDRLVSALPPDSAYRLTESPGLVASLGRLVRESRAHQKAGTLLPARAAKPARGVRSDERAVR</sequence>
<dbReference type="EMBL" id="BMMV01000004">
    <property type="protein sequence ID" value="GGJ85478.1"/>
    <property type="molecule type" value="Genomic_DNA"/>
</dbReference>
<feature type="transmembrane region" description="Helical" evidence="2">
    <location>
        <begin position="46"/>
        <end position="67"/>
    </location>
</feature>
<dbReference type="RefSeq" id="WP_189106659.1">
    <property type="nucleotide sequence ID" value="NZ_BMMV01000004.1"/>
</dbReference>
<keyword evidence="2" id="KW-0812">Transmembrane</keyword>
<evidence type="ECO:0000313" key="4">
    <source>
        <dbReference type="EMBL" id="GGJ85478.1"/>
    </source>
</evidence>
<feature type="transmembrane region" description="Helical" evidence="2">
    <location>
        <begin position="249"/>
        <end position="269"/>
    </location>
</feature>
<feature type="domain" description="Fatty acid desaturase" evidence="3">
    <location>
        <begin position="79"/>
        <end position="338"/>
    </location>
</feature>
<keyword evidence="5" id="KW-1185">Reference proteome</keyword>
<evidence type="ECO:0000259" key="3">
    <source>
        <dbReference type="Pfam" id="PF00487"/>
    </source>
</evidence>
<keyword evidence="2" id="KW-1133">Transmembrane helix</keyword>
<name>A0ABQ2E1H8_9ACTN</name>
<comment type="caution">
    <text evidence="4">The sequence shown here is derived from an EMBL/GenBank/DDBJ whole genome shotgun (WGS) entry which is preliminary data.</text>
</comment>
<reference evidence="5" key="1">
    <citation type="journal article" date="2019" name="Int. J. Syst. Evol. Microbiol.">
        <title>The Global Catalogue of Microorganisms (GCM) 10K type strain sequencing project: providing services to taxonomists for standard genome sequencing and annotation.</title>
        <authorList>
            <consortium name="The Broad Institute Genomics Platform"/>
            <consortium name="The Broad Institute Genome Sequencing Center for Infectious Disease"/>
            <person name="Wu L."/>
            <person name="Ma J."/>
        </authorList>
    </citation>
    <scope>NUCLEOTIDE SEQUENCE [LARGE SCALE GENOMIC DNA]</scope>
    <source>
        <strain evidence="5">CGMCC 4.7275</strain>
    </source>
</reference>
<feature type="region of interest" description="Disordered" evidence="1">
    <location>
        <begin position="364"/>
        <end position="389"/>
    </location>
</feature>
<dbReference type="InterPro" id="IPR005804">
    <property type="entry name" value="FA_desaturase_dom"/>
</dbReference>
<accession>A0ABQ2E1H8</accession>
<feature type="transmembrane region" description="Helical" evidence="2">
    <location>
        <begin position="226"/>
        <end position="243"/>
    </location>
</feature>
<gene>
    <name evidence="4" type="ORF">GCM10011583_16430</name>
</gene>
<evidence type="ECO:0000256" key="1">
    <source>
        <dbReference type="SAM" id="MobiDB-lite"/>
    </source>
</evidence>
<keyword evidence="2" id="KW-0472">Membrane</keyword>
<dbReference type="Proteomes" id="UP000660265">
    <property type="component" value="Unassembled WGS sequence"/>
</dbReference>
<organism evidence="4 5">
    <name type="scientific">Streptomyces camponoticapitis</name>
    <dbReference type="NCBI Taxonomy" id="1616125"/>
    <lineage>
        <taxon>Bacteria</taxon>
        <taxon>Bacillati</taxon>
        <taxon>Actinomycetota</taxon>
        <taxon>Actinomycetes</taxon>
        <taxon>Kitasatosporales</taxon>
        <taxon>Streptomycetaceae</taxon>
        <taxon>Streptomyces</taxon>
    </lineage>
</organism>
<feature type="transmembrane region" description="Helical" evidence="2">
    <location>
        <begin position="73"/>
        <end position="100"/>
    </location>
</feature>
<evidence type="ECO:0000313" key="5">
    <source>
        <dbReference type="Proteomes" id="UP000660265"/>
    </source>
</evidence>
<protein>
    <submittedName>
        <fullName evidence="4">Fatty acid desaturase</fullName>
    </submittedName>
</protein>